<dbReference type="RefSeq" id="WP_376892681.1">
    <property type="nucleotide sequence ID" value="NZ_JBHULS010000002.1"/>
</dbReference>
<protein>
    <submittedName>
        <fullName evidence="4">OmpH family outer membrane protein</fullName>
    </submittedName>
</protein>
<dbReference type="PROSITE" id="PS51257">
    <property type="entry name" value="PROKAR_LIPOPROTEIN"/>
    <property type="match status" value="1"/>
</dbReference>
<name>A0ABW5KUC0_9FLAO</name>
<keyword evidence="5" id="KW-1185">Reference proteome</keyword>
<dbReference type="SUPFAM" id="SSF111384">
    <property type="entry name" value="OmpH-like"/>
    <property type="match status" value="1"/>
</dbReference>
<dbReference type="Proteomes" id="UP001597472">
    <property type="component" value="Unassembled WGS sequence"/>
</dbReference>
<accession>A0ABW5KUC0</accession>
<gene>
    <name evidence="4" type="ORF">ACFSQP_06750</name>
</gene>
<feature type="coiled-coil region" evidence="3">
    <location>
        <begin position="88"/>
        <end position="115"/>
    </location>
</feature>
<evidence type="ECO:0000256" key="3">
    <source>
        <dbReference type="SAM" id="Coils"/>
    </source>
</evidence>
<dbReference type="Pfam" id="PF03938">
    <property type="entry name" value="OmpH"/>
    <property type="match status" value="1"/>
</dbReference>
<organism evidence="4 5">
    <name type="scientific">Bizionia sediminis</name>
    <dbReference type="NCBI Taxonomy" id="1737064"/>
    <lineage>
        <taxon>Bacteria</taxon>
        <taxon>Pseudomonadati</taxon>
        <taxon>Bacteroidota</taxon>
        <taxon>Flavobacteriia</taxon>
        <taxon>Flavobacteriales</taxon>
        <taxon>Flavobacteriaceae</taxon>
        <taxon>Bizionia</taxon>
    </lineage>
</organism>
<dbReference type="SMART" id="SM00935">
    <property type="entry name" value="OmpH"/>
    <property type="match status" value="1"/>
</dbReference>
<dbReference type="EMBL" id="JBHULS010000002">
    <property type="protein sequence ID" value="MFD2551510.1"/>
    <property type="molecule type" value="Genomic_DNA"/>
</dbReference>
<keyword evidence="3" id="KW-0175">Coiled coil</keyword>
<reference evidence="5" key="1">
    <citation type="journal article" date="2019" name="Int. J. Syst. Evol. Microbiol.">
        <title>The Global Catalogue of Microorganisms (GCM) 10K type strain sequencing project: providing services to taxonomists for standard genome sequencing and annotation.</title>
        <authorList>
            <consortium name="The Broad Institute Genomics Platform"/>
            <consortium name="The Broad Institute Genome Sequencing Center for Infectious Disease"/>
            <person name="Wu L."/>
            <person name="Ma J."/>
        </authorList>
    </citation>
    <scope>NUCLEOTIDE SEQUENCE [LARGE SCALE GENOMIC DNA]</scope>
    <source>
        <strain evidence="5">KCTC 42587</strain>
    </source>
</reference>
<evidence type="ECO:0000256" key="1">
    <source>
        <dbReference type="ARBA" id="ARBA00009091"/>
    </source>
</evidence>
<dbReference type="Gene3D" id="3.30.910.20">
    <property type="entry name" value="Skp domain"/>
    <property type="match status" value="1"/>
</dbReference>
<dbReference type="InterPro" id="IPR024930">
    <property type="entry name" value="Skp_dom_sf"/>
</dbReference>
<dbReference type="InterPro" id="IPR005632">
    <property type="entry name" value="Chaperone_Skp"/>
</dbReference>
<dbReference type="PANTHER" id="PTHR35089">
    <property type="entry name" value="CHAPERONE PROTEIN SKP"/>
    <property type="match status" value="1"/>
</dbReference>
<comment type="similarity">
    <text evidence="1">Belongs to the Skp family.</text>
</comment>
<proteinExistence type="inferred from homology"/>
<evidence type="ECO:0000256" key="2">
    <source>
        <dbReference type="ARBA" id="ARBA00022729"/>
    </source>
</evidence>
<sequence>MKKNFLVLFAVLVTVLSCNTNSEKIGFVNNSELINTYQEKIDMEAALKLEIEAFQKRTDSISQAFQKEAQGFQIKAQGMKPEAAQAEYQILGQKQQMLQQRIQQEESEIQQRSQASIDTLIKKVRTFVKDYGKQNGYTFILGSNEAGSVMYGKDEYDLTKIIAEALNAAYKEAK</sequence>
<keyword evidence="2" id="KW-0732">Signal</keyword>
<evidence type="ECO:0000313" key="5">
    <source>
        <dbReference type="Proteomes" id="UP001597472"/>
    </source>
</evidence>
<evidence type="ECO:0000313" key="4">
    <source>
        <dbReference type="EMBL" id="MFD2551510.1"/>
    </source>
</evidence>
<comment type="caution">
    <text evidence="4">The sequence shown here is derived from an EMBL/GenBank/DDBJ whole genome shotgun (WGS) entry which is preliminary data.</text>
</comment>
<dbReference type="PANTHER" id="PTHR35089:SF1">
    <property type="entry name" value="CHAPERONE PROTEIN SKP"/>
    <property type="match status" value="1"/>
</dbReference>